<dbReference type="InterPro" id="IPR042099">
    <property type="entry name" value="ANL_N_sf"/>
</dbReference>
<evidence type="ECO:0000256" key="1">
    <source>
        <dbReference type="ARBA" id="ARBA00012959"/>
    </source>
</evidence>
<accession>A0AAV9BPD0</accession>
<dbReference type="InterPro" id="IPR045851">
    <property type="entry name" value="AMP-bd_C_sf"/>
</dbReference>
<dbReference type="EMBL" id="JAUJYN010000002">
    <property type="protein sequence ID" value="KAK1277808.1"/>
    <property type="molecule type" value="Genomic_DNA"/>
</dbReference>
<organism evidence="5 6">
    <name type="scientific">Acorus gramineus</name>
    <name type="common">Dwarf sweet flag</name>
    <dbReference type="NCBI Taxonomy" id="55184"/>
    <lineage>
        <taxon>Eukaryota</taxon>
        <taxon>Viridiplantae</taxon>
        <taxon>Streptophyta</taxon>
        <taxon>Embryophyta</taxon>
        <taxon>Tracheophyta</taxon>
        <taxon>Spermatophyta</taxon>
        <taxon>Magnoliopsida</taxon>
        <taxon>Liliopsida</taxon>
        <taxon>Acoraceae</taxon>
        <taxon>Acorus</taxon>
    </lineage>
</organism>
<dbReference type="EC" id="6.2.1.12" evidence="1"/>
<dbReference type="AlphaFoldDB" id="A0AAV9BPD0"/>
<reference evidence="5" key="1">
    <citation type="journal article" date="2023" name="Nat. Commun.">
        <title>Diploid and tetraploid genomes of Acorus and the evolution of monocots.</title>
        <authorList>
            <person name="Ma L."/>
            <person name="Liu K.W."/>
            <person name="Li Z."/>
            <person name="Hsiao Y.Y."/>
            <person name="Qi Y."/>
            <person name="Fu T."/>
            <person name="Tang G.D."/>
            <person name="Zhang D."/>
            <person name="Sun W.H."/>
            <person name="Liu D.K."/>
            <person name="Li Y."/>
            <person name="Chen G.Z."/>
            <person name="Liu X.D."/>
            <person name="Liao X.Y."/>
            <person name="Jiang Y.T."/>
            <person name="Yu X."/>
            <person name="Hao Y."/>
            <person name="Huang J."/>
            <person name="Zhao X.W."/>
            <person name="Ke S."/>
            <person name="Chen Y.Y."/>
            <person name="Wu W.L."/>
            <person name="Hsu J.L."/>
            <person name="Lin Y.F."/>
            <person name="Huang M.D."/>
            <person name="Li C.Y."/>
            <person name="Huang L."/>
            <person name="Wang Z.W."/>
            <person name="Zhao X."/>
            <person name="Zhong W.Y."/>
            <person name="Peng D.H."/>
            <person name="Ahmad S."/>
            <person name="Lan S."/>
            <person name="Zhang J.S."/>
            <person name="Tsai W.C."/>
            <person name="Van de Peer Y."/>
            <person name="Liu Z.J."/>
        </authorList>
    </citation>
    <scope>NUCLEOTIDE SEQUENCE</scope>
    <source>
        <strain evidence="5">SCP</strain>
    </source>
</reference>
<dbReference type="PROSITE" id="PS00455">
    <property type="entry name" value="AMP_BINDING"/>
    <property type="match status" value="1"/>
</dbReference>
<dbReference type="InterPro" id="IPR000873">
    <property type="entry name" value="AMP-dep_synth/lig_dom"/>
</dbReference>
<evidence type="ECO:0000313" key="5">
    <source>
        <dbReference type="EMBL" id="KAK1277808.1"/>
    </source>
</evidence>
<reference evidence="5" key="2">
    <citation type="submission" date="2023-06" db="EMBL/GenBank/DDBJ databases">
        <authorList>
            <person name="Ma L."/>
            <person name="Liu K.-W."/>
            <person name="Li Z."/>
            <person name="Hsiao Y.-Y."/>
            <person name="Qi Y."/>
            <person name="Fu T."/>
            <person name="Tang G."/>
            <person name="Zhang D."/>
            <person name="Sun W.-H."/>
            <person name="Liu D.-K."/>
            <person name="Li Y."/>
            <person name="Chen G.-Z."/>
            <person name="Liu X.-D."/>
            <person name="Liao X.-Y."/>
            <person name="Jiang Y.-T."/>
            <person name="Yu X."/>
            <person name="Hao Y."/>
            <person name="Huang J."/>
            <person name="Zhao X.-W."/>
            <person name="Ke S."/>
            <person name="Chen Y.-Y."/>
            <person name="Wu W.-L."/>
            <person name="Hsu J.-L."/>
            <person name="Lin Y.-F."/>
            <person name="Huang M.-D."/>
            <person name="Li C.-Y."/>
            <person name="Huang L."/>
            <person name="Wang Z.-W."/>
            <person name="Zhao X."/>
            <person name="Zhong W.-Y."/>
            <person name="Peng D.-H."/>
            <person name="Ahmad S."/>
            <person name="Lan S."/>
            <person name="Zhang J.-S."/>
            <person name="Tsai W.-C."/>
            <person name="Van De Peer Y."/>
            <person name="Liu Z.-J."/>
        </authorList>
    </citation>
    <scope>NUCLEOTIDE SEQUENCE</scope>
    <source>
        <strain evidence="5">SCP</strain>
        <tissue evidence="5">Leaves</tissue>
    </source>
</reference>
<evidence type="ECO:0000256" key="2">
    <source>
        <dbReference type="ARBA" id="ARBA00034252"/>
    </source>
</evidence>
<dbReference type="Gene3D" id="3.30.300.30">
    <property type="match status" value="1"/>
</dbReference>
<feature type="domain" description="AMP-dependent synthetase/ligase" evidence="3">
    <location>
        <begin position="17"/>
        <end position="244"/>
    </location>
</feature>
<evidence type="ECO:0000313" key="6">
    <source>
        <dbReference type="Proteomes" id="UP001179952"/>
    </source>
</evidence>
<evidence type="ECO:0000259" key="4">
    <source>
        <dbReference type="Pfam" id="PF13193"/>
    </source>
</evidence>
<proteinExistence type="predicted"/>
<comment type="caution">
    <text evidence="5">The sequence shown here is derived from an EMBL/GenBank/DDBJ whole genome shotgun (WGS) entry which is preliminary data.</text>
</comment>
<dbReference type="Pfam" id="PF13193">
    <property type="entry name" value="AMP-binding_C"/>
    <property type="match status" value="1"/>
</dbReference>
<keyword evidence="6" id="KW-1185">Reference proteome</keyword>
<dbReference type="Pfam" id="PF00501">
    <property type="entry name" value="AMP-binding"/>
    <property type="match status" value="1"/>
</dbReference>
<evidence type="ECO:0000259" key="3">
    <source>
        <dbReference type="Pfam" id="PF00501"/>
    </source>
</evidence>
<dbReference type="GO" id="GO:0006631">
    <property type="term" value="P:fatty acid metabolic process"/>
    <property type="evidence" value="ECO:0007669"/>
    <property type="project" value="TreeGrafter"/>
</dbReference>
<dbReference type="SUPFAM" id="SSF56801">
    <property type="entry name" value="Acetyl-CoA synthetase-like"/>
    <property type="match status" value="1"/>
</dbReference>
<comment type="catalytic activity">
    <reaction evidence="2">
        <text>(E)-4-coumarate + ATP + CoA = (E)-4-coumaroyl-CoA + AMP + diphosphate</text>
        <dbReference type="Rhea" id="RHEA:19641"/>
        <dbReference type="ChEBI" id="CHEBI:12876"/>
        <dbReference type="ChEBI" id="CHEBI:30616"/>
        <dbReference type="ChEBI" id="CHEBI:33019"/>
        <dbReference type="ChEBI" id="CHEBI:57287"/>
        <dbReference type="ChEBI" id="CHEBI:85008"/>
        <dbReference type="ChEBI" id="CHEBI:456215"/>
        <dbReference type="EC" id="6.2.1.12"/>
    </reaction>
    <physiologicalReaction direction="left-to-right" evidence="2">
        <dbReference type="Rhea" id="RHEA:19642"/>
    </physiologicalReaction>
</comment>
<dbReference type="InterPro" id="IPR020845">
    <property type="entry name" value="AMP-binding_CS"/>
</dbReference>
<dbReference type="Gene3D" id="3.40.50.12780">
    <property type="entry name" value="N-terminal domain of ligase-like"/>
    <property type="match status" value="1"/>
</dbReference>
<dbReference type="GO" id="GO:0031956">
    <property type="term" value="F:medium-chain fatty acid-CoA ligase activity"/>
    <property type="evidence" value="ECO:0007669"/>
    <property type="project" value="TreeGrafter"/>
</dbReference>
<gene>
    <name evidence="5" type="ORF">QJS04_geneDACA023750</name>
</gene>
<dbReference type="GO" id="GO:0016207">
    <property type="term" value="F:4-coumarate-CoA ligase activity"/>
    <property type="evidence" value="ECO:0007669"/>
    <property type="project" value="UniProtKB-EC"/>
</dbReference>
<dbReference type="InterPro" id="IPR025110">
    <property type="entry name" value="AMP-bd_C"/>
</dbReference>
<dbReference type="CDD" id="cd04433">
    <property type="entry name" value="AFD_class_I"/>
    <property type="match status" value="1"/>
</dbReference>
<dbReference type="Proteomes" id="UP001179952">
    <property type="component" value="Unassembled WGS sequence"/>
</dbReference>
<dbReference type="PANTHER" id="PTHR43201:SF32">
    <property type="entry name" value="2-SUCCINYLBENZOATE--COA LIGASE, CHLOROPLASTIC_PEROXISOMAL"/>
    <property type="match status" value="1"/>
</dbReference>
<protein>
    <recommendedName>
        <fullName evidence="1">4-coumarate--CoA ligase</fullName>
        <ecNumber evidence="1">6.2.1.12</ecNumber>
    </recommendedName>
</protein>
<name>A0AAV9BPD0_ACOGR</name>
<dbReference type="PANTHER" id="PTHR43201">
    <property type="entry name" value="ACYL-COA SYNTHETASE"/>
    <property type="match status" value="1"/>
</dbReference>
<dbReference type="GO" id="GO:0009698">
    <property type="term" value="P:phenylpropanoid metabolic process"/>
    <property type="evidence" value="ECO:0007669"/>
    <property type="project" value="UniProtKB-ARBA"/>
</dbReference>
<sequence length="405" mass="44838">MDSLRRPSQGLPEFDYRWAPEDIALICFTSGTTGKPKGVCISHTALIVQSLAKIAIVDYGEDDVYLHTAPLCHIGGISSCMAMLMTGGCHVFMPKFEAKSAVNAIEKYSVTSLITVPTMVADMISFIGKEKEWKGGCFVKKVLNGGGGLSAELTNVAIQLFPNAKLLSAYGMTEACSSLTFLTLHDPIPDHRRFPSTINGQGGVYVGKPAPHIELRICIEDEINHPTRIGKIQTRGPHVLVGYWGSTSVSEKQSWFDTGDVGWLDDSGGLWLFGRDKDRIKTGGENVYPEEVEAALCQHPGVVSAVVIGLPDTRLSEAVVACVRIRENWRWMDSDSHWTKENERRTISGLVLRKHCRAKSLTGFKIPKIFILWLYPFPLTSTGKLRRDEVRREAMSYMNFLSSNL</sequence>
<dbReference type="GO" id="GO:0106290">
    <property type="term" value="F:trans-cinnamate-CoA ligase activity"/>
    <property type="evidence" value="ECO:0007669"/>
    <property type="project" value="UniProtKB-ARBA"/>
</dbReference>
<feature type="domain" description="AMP-binding enzyme C-terminal" evidence="4">
    <location>
        <begin position="291"/>
        <end position="384"/>
    </location>
</feature>